<sequence>MGDLLALGTGRPNAFPGKRWVTDSYANTGRAAGRKRRGCGFVWSRQAAVGLARTVPKSTEGASGALPDALLFVPGLDFRSFVETGLCEGPAYLLAWLLCRNLSPRQRGSLRSEGELKERGK</sequence>
<dbReference type="AlphaFoldDB" id="A0A9Q1EUC5"/>
<evidence type="ECO:0000313" key="1">
    <source>
        <dbReference type="EMBL" id="KAJ8345154.1"/>
    </source>
</evidence>
<evidence type="ECO:0000313" key="2">
    <source>
        <dbReference type="Proteomes" id="UP001152622"/>
    </source>
</evidence>
<organism evidence="1 2">
    <name type="scientific">Synaphobranchus kaupii</name>
    <name type="common">Kaup's arrowtooth eel</name>
    <dbReference type="NCBI Taxonomy" id="118154"/>
    <lineage>
        <taxon>Eukaryota</taxon>
        <taxon>Metazoa</taxon>
        <taxon>Chordata</taxon>
        <taxon>Craniata</taxon>
        <taxon>Vertebrata</taxon>
        <taxon>Euteleostomi</taxon>
        <taxon>Actinopterygii</taxon>
        <taxon>Neopterygii</taxon>
        <taxon>Teleostei</taxon>
        <taxon>Anguilliformes</taxon>
        <taxon>Synaphobranchidae</taxon>
        <taxon>Synaphobranchus</taxon>
    </lineage>
</organism>
<gene>
    <name evidence="1" type="ORF">SKAU_G00293470</name>
</gene>
<proteinExistence type="predicted"/>
<comment type="caution">
    <text evidence="1">The sequence shown here is derived from an EMBL/GenBank/DDBJ whole genome shotgun (WGS) entry which is preliminary data.</text>
</comment>
<dbReference type="EMBL" id="JAINUF010000012">
    <property type="protein sequence ID" value="KAJ8345154.1"/>
    <property type="molecule type" value="Genomic_DNA"/>
</dbReference>
<accession>A0A9Q1EUC5</accession>
<name>A0A9Q1EUC5_SYNKA</name>
<protein>
    <submittedName>
        <fullName evidence="1">Uncharacterized protein</fullName>
    </submittedName>
</protein>
<keyword evidence="2" id="KW-1185">Reference proteome</keyword>
<dbReference type="Proteomes" id="UP001152622">
    <property type="component" value="Chromosome 12"/>
</dbReference>
<reference evidence="1" key="1">
    <citation type="journal article" date="2023" name="Science">
        <title>Genome structures resolve the early diversification of teleost fishes.</title>
        <authorList>
            <person name="Parey E."/>
            <person name="Louis A."/>
            <person name="Montfort J."/>
            <person name="Bouchez O."/>
            <person name="Roques C."/>
            <person name="Iampietro C."/>
            <person name="Lluch J."/>
            <person name="Castinel A."/>
            <person name="Donnadieu C."/>
            <person name="Desvignes T."/>
            <person name="Floi Bucao C."/>
            <person name="Jouanno E."/>
            <person name="Wen M."/>
            <person name="Mejri S."/>
            <person name="Dirks R."/>
            <person name="Jansen H."/>
            <person name="Henkel C."/>
            <person name="Chen W.J."/>
            <person name="Zahm M."/>
            <person name="Cabau C."/>
            <person name="Klopp C."/>
            <person name="Thompson A.W."/>
            <person name="Robinson-Rechavi M."/>
            <person name="Braasch I."/>
            <person name="Lecointre G."/>
            <person name="Bobe J."/>
            <person name="Postlethwait J.H."/>
            <person name="Berthelot C."/>
            <person name="Roest Crollius H."/>
            <person name="Guiguen Y."/>
        </authorList>
    </citation>
    <scope>NUCLEOTIDE SEQUENCE</scope>
    <source>
        <strain evidence="1">WJC10195</strain>
    </source>
</reference>